<dbReference type="InterPro" id="IPR013022">
    <property type="entry name" value="Xyl_isomerase-like_TIM-brl"/>
</dbReference>
<dbReference type="SUPFAM" id="SSF51658">
    <property type="entry name" value="Xylose isomerase-like"/>
    <property type="match status" value="1"/>
</dbReference>
<sequence>MSLNSSLIEQIPTSFASCSIGYDASHTLPKKLDAVHKAGFDAIELSFPDLLGFACEHLKRDVPEDDYDALCEAGKVVKDLCAERNISILMLQPFANFEGWKEGTKERDEAFARAKGWIRIMQAVGTDMLQVGSTDSDGIDTTPEKIVADLQHLASMLAAHNFRLAYENWCWSTHAPTWRAVWDIVRAIDRPNVGLCLDTFQTAGSKWADPTTASGLIEDVPRDELEARFRASLADLTREIPPERIYLLQISDAYKPALPISKAFDEERGLRPRGVWSHDFRPVPFAGGYLPVVDVAIAVLRTGFRGYFSMEVFDSGAEGKGKKYKLDEFAEGAMESHRKLLAACSDA</sequence>
<keyword evidence="3" id="KW-1185">Reference proteome</keyword>
<evidence type="ECO:0000313" key="3">
    <source>
        <dbReference type="Proteomes" id="UP000320762"/>
    </source>
</evidence>
<evidence type="ECO:0000313" key="2">
    <source>
        <dbReference type="EMBL" id="TRM64745.1"/>
    </source>
</evidence>
<accession>A0A550CIV7</accession>
<dbReference type="Pfam" id="PF01261">
    <property type="entry name" value="AP_endonuc_2"/>
    <property type="match status" value="1"/>
</dbReference>
<proteinExistence type="predicted"/>
<keyword evidence="2" id="KW-0413">Isomerase</keyword>
<comment type="caution">
    <text evidence="2">The sequence shown here is derived from an EMBL/GenBank/DDBJ whole genome shotgun (WGS) entry which is preliminary data.</text>
</comment>
<reference evidence="2 3" key="1">
    <citation type="journal article" date="2019" name="New Phytol.">
        <title>Comparative genomics reveals unique wood-decay strategies and fruiting body development in the Schizophyllaceae.</title>
        <authorList>
            <person name="Almasi E."/>
            <person name="Sahu N."/>
            <person name="Krizsan K."/>
            <person name="Balint B."/>
            <person name="Kovacs G.M."/>
            <person name="Kiss B."/>
            <person name="Cseklye J."/>
            <person name="Drula E."/>
            <person name="Henrissat B."/>
            <person name="Nagy I."/>
            <person name="Chovatia M."/>
            <person name="Adam C."/>
            <person name="LaButti K."/>
            <person name="Lipzen A."/>
            <person name="Riley R."/>
            <person name="Grigoriev I.V."/>
            <person name="Nagy L.G."/>
        </authorList>
    </citation>
    <scope>NUCLEOTIDE SEQUENCE [LARGE SCALE GENOMIC DNA]</scope>
    <source>
        <strain evidence="2 3">NL-1724</strain>
    </source>
</reference>
<protein>
    <submittedName>
        <fullName evidence="2">Xylose isomerase-like protein</fullName>
    </submittedName>
</protein>
<feature type="domain" description="Xylose isomerase-like TIM barrel" evidence="1">
    <location>
        <begin position="32"/>
        <end position="319"/>
    </location>
</feature>
<dbReference type="GO" id="GO:0016853">
    <property type="term" value="F:isomerase activity"/>
    <property type="evidence" value="ECO:0007669"/>
    <property type="project" value="UniProtKB-KW"/>
</dbReference>
<dbReference type="PANTHER" id="PTHR12110:SF56">
    <property type="entry name" value="DEHYDRATASE, PUTATIVE (AFU_ORTHOLOGUE AFUA_6G08740)-RELATED"/>
    <property type="match status" value="1"/>
</dbReference>
<dbReference type="Gene3D" id="3.20.20.150">
    <property type="entry name" value="Divalent-metal-dependent TIM barrel enzymes"/>
    <property type="match status" value="1"/>
</dbReference>
<dbReference type="STRING" id="97359.A0A550CIV7"/>
<dbReference type="Proteomes" id="UP000320762">
    <property type="component" value="Unassembled WGS sequence"/>
</dbReference>
<gene>
    <name evidence="2" type="ORF">BD626DRAFT_399614</name>
</gene>
<dbReference type="InterPro" id="IPR050312">
    <property type="entry name" value="IolE/XylAMocC-like"/>
</dbReference>
<dbReference type="OrthoDB" id="5360893at2759"/>
<dbReference type="InterPro" id="IPR036237">
    <property type="entry name" value="Xyl_isomerase-like_sf"/>
</dbReference>
<dbReference type="AlphaFoldDB" id="A0A550CIV7"/>
<dbReference type="EMBL" id="VDMD01000006">
    <property type="protein sequence ID" value="TRM64745.1"/>
    <property type="molecule type" value="Genomic_DNA"/>
</dbReference>
<dbReference type="PANTHER" id="PTHR12110">
    <property type="entry name" value="HYDROXYPYRUVATE ISOMERASE"/>
    <property type="match status" value="1"/>
</dbReference>
<name>A0A550CIV7_9AGAR</name>
<evidence type="ECO:0000259" key="1">
    <source>
        <dbReference type="Pfam" id="PF01261"/>
    </source>
</evidence>
<organism evidence="2 3">
    <name type="scientific">Schizophyllum amplum</name>
    <dbReference type="NCBI Taxonomy" id="97359"/>
    <lineage>
        <taxon>Eukaryota</taxon>
        <taxon>Fungi</taxon>
        <taxon>Dikarya</taxon>
        <taxon>Basidiomycota</taxon>
        <taxon>Agaricomycotina</taxon>
        <taxon>Agaricomycetes</taxon>
        <taxon>Agaricomycetidae</taxon>
        <taxon>Agaricales</taxon>
        <taxon>Schizophyllaceae</taxon>
        <taxon>Schizophyllum</taxon>
    </lineage>
</organism>